<dbReference type="EMBL" id="FP929094">
    <property type="protein sequence ID" value="CBX92589.1"/>
    <property type="molecule type" value="Genomic_DNA"/>
</dbReference>
<dbReference type="InParanoid" id="E4ZMY6"/>
<keyword evidence="2" id="KW-1185">Reference proteome</keyword>
<organism evidence="2">
    <name type="scientific">Leptosphaeria maculans (strain JN3 / isolate v23.1.3 / race Av1-4-5-6-7-8)</name>
    <name type="common">Blackleg fungus</name>
    <name type="synonym">Phoma lingam</name>
    <dbReference type="NCBI Taxonomy" id="985895"/>
    <lineage>
        <taxon>Eukaryota</taxon>
        <taxon>Fungi</taxon>
        <taxon>Dikarya</taxon>
        <taxon>Ascomycota</taxon>
        <taxon>Pezizomycotina</taxon>
        <taxon>Dothideomycetes</taxon>
        <taxon>Pleosporomycetidae</taxon>
        <taxon>Pleosporales</taxon>
        <taxon>Pleosporineae</taxon>
        <taxon>Leptosphaeriaceae</taxon>
        <taxon>Plenodomus</taxon>
        <taxon>Plenodomus lingam/Leptosphaeria maculans species complex</taxon>
    </lineage>
</organism>
<evidence type="ECO:0000313" key="2">
    <source>
        <dbReference type="Proteomes" id="UP000002668"/>
    </source>
</evidence>
<protein>
    <submittedName>
        <fullName evidence="1">Predicted protein</fullName>
    </submittedName>
</protein>
<dbReference type="OrthoDB" id="10527484at2759"/>
<sequence length="68" mass="7634">MQAGLLRALHSHPTTHKYRRLLIERGERVSRSVSNHCILAPRRCMKPKPETCIGGRPRHALALSPSIA</sequence>
<dbReference type="HOGENOM" id="CLU_2794399_0_0_1"/>
<name>E4ZMY6_LEPMJ</name>
<dbReference type="AlphaFoldDB" id="E4ZMY6"/>
<reference evidence="2" key="1">
    <citation type="journal article" date="2011" name="Nat. Commun.">
        <title>Effector diversification within compartments of the Leptosphaeria maculans genome affected by Repeat-Induced Point mutations.</title>
        <authorList>
            <person name="Rouxel T."/>
            <person name="Grandaubert J."/>
            <person name="Hane J.K."/>
            <person name="Hoede C."/>
            <person name="van de Wouw A.P."/>
            <person name="Couloux A."/>
            <person name="Dominguez V."/>
            <person name="Anthouard V."/>
            <person name="Bally P."/>
            <person name="Bourras S."/>
            <person name="Cozijnsen A.J."/>
            <person name="Ciuffetti L.M."/>
            <person name="Degrave A."/>
            <person name="Dilmaghani A."/>
            <person name="Duret L."/>
            <person name="Fudal I."/>
            <person name="Goodwin S.B."/>
            <person name="Gout L."/>
            <person name="Glaser N."/>
            <person name="Linglin J."/>
            <person name="Kema G.H.J."/>
            <person name="Lapalu N."/>
            <person name="Lawrence C.B."/>
            <person name="May K."/>
            <person name="Meyer M."/>
            <person name="Ollivier B."/>
            <person name="Poulain J."/>
            <person name="Schoch C.L."/>
            <person name="Simon A."/>
            <person name="Spatafora J.W."/>
            <person name="Stachowiak A."/>
            <person name="Turgeon B.G."/>
            <person name="Tyler B.M."/>
            <person name="Vincent D."/>
            <person name="Weissenbach J."/>
            <person name="Amselem J."/>
            <person name="Quesneville H."/>
            <person name="Oliver R.P."/>
            <person name="Wincker P."/>
            <person name="Balesdent M.-H."/>
            <person name="Howlett B.J."/>
        </authorList>
    </citation>
    <scope>NUCLEOTIDE SEQUENCE [LARGE SCALE GENOMIC DNA]</scope>
    <source>
        <strain evidence="2">JN3 / isolate v23.1.3 / race Av1-4-5-6-7-8</strain>
    </source>
</reference>
<gene>
    <name evidence="1" type="ORF">LEMA_uP052950.1</name>
</gene>
<proteinExistence type="predicted"/>
<dbReference type="VEuPathDB" id="FungiDB:LEMA_uP052950.1"/>
<accession>E4ZMY6</accession>
<dbReference type="Proteomes" id="UP000002668">
    <property type="component" value="Genome"/>
</dbReference>
<evidence type="ECO:0000313" key="1">
    <source>
        <dbReference type="EMBL" id="CBX92589.1"/>
    </source>
</evidence>